<evidence type="ECO:0000313" key="2">
    <source>
        <dbReference type="Proteomes" id="UP001497644"/>
    </source>
</evidence>
<dbReference type="AlphaFoldDB" id="A0AAV2P7A3"/>
<proteinExistence type="predicted"/>
<evidence type="ECO:0000313" key="1">
    <source>
        <dbReference type="EMBL" id="CAL1687015.1"/>
    </source>
</evidence>
<reference evidence="1" key="1">
    <citation type="submission" date="2024-04" db="EMBL/GenBank/DDBJ databases">
        <authorList>
            <consortium name="Molecular Ecology Group"/>
        </authorList>
    </citation>
    <scope>NUCLEOTIDE SEQUENCE</scope>
</reference>
<accession>A0AAV2P7A3</accession>
<name>A0AAV2P7A3_9HYME</name>
<protein>
    <submittedName>
        <fullName evidence="1">Uncharacterized protein</fullName>
    </submittedName>
</protein>
<dbReference type="EMBL" id="OZ034830">
    <property type="protein sequence ID" value="CAL1687015.1"/>
    <property type="molecule type" value="Genomic_DNA"/>
</dbReference>
<dbReference type="Proteomes" id="UP001497644">
    <property type="component" value="Chromosome 7"/>
</dbReference>
<sequence length="86" mass="9809">MASEEVCFPLNREGEDETPDSLRRLCNIRHPYLKVASFRLLRSVSVGFPSRVVFFYQASSTRYPIDSVNSAVLRQLTQRDTIVKGS</sequence>
<keyword evidence="2" id="KW-1185">Reference proteome</keyword>
<gene>
    <name evidence="1" type="ORF">LPLAT_LOCUS12296</name>
</gene>
<organism evidence="1 2">
    <name type="scientific">Lasius platythorax</name>
    <dbReference type="NCBI Taxonomy" id="488582"/>
    <lineage>
        <taxon>Eukaryota</taxon>
        <taxon>Metazoa</taxon>
        <taxon>Ecdysozoa</taxon>
        <taxon>Arthropoda</taxon>
        <taxon>Hexapoda</taxon>
        <taxon>Insecta</taxon>
        <taxon>Pterygota</taxon>
        <taxon>Neoptera</taxon>
        <taxon>Endopterygota</taxon>
        <taxon>Hymenoptera</taxon>
        <taxon>Apocrita</taxon>
        <taxon>Aculeata</taxon>
        <taxon>Formicoidea</taxon>
        <taxon>Formicidae</taxon>
        <taxon>Formicinae</taxon>
        <taxon>Lasius</taxon>
        <taxon>Lasius</taxon>
    </lineage>
</organism>